<evidence type="ECO:0000313" key="4">
    <source>
        <dbReference type="EMBL" id="SDX80694.1"/>
    </source>
</evidence>
<dbReference type="RefSeq" id="WP_092892471.1">
    <property type="nucleotide sequence ID" value="NZ_FNOM01000024.1"/>
</dbReference>
<dbReference type="Pfam" id="PF00881">
    <property type="entry name" value="Nitroreductase"/>
    <property type="match status" value="1"/>
</dbReference>
<comment type="similarity">
    <text evidence="1">Belongs to the nitroreductase family.</text>
</comment>
<proteinExistence type="inferred from homology"/>
<evidence type="ECO:0000313" key="5">
    <source>
        <dbReference type="Proteomes" id="UP000198539"/>
    </source>
</evidence>
<organism evidence="4 5">
    <name type="scientific">Roseicitreum antarcticum</name>
    <dbReference type="NCBI Taxonomy" id="564137"/>
    <lineage>
        <taxon>Bacteria</taxon>
        <taxon>Pseudomonadati</taxon>
        <taxon>Pseudomonadota</taxon>
        <taxon>Alphaproteobacteria</taxon>
        <taxon>Rhodobacterales</taxon>
        <taxon>Paracoccaceae</taxon>
        <taxon>Roseicitreum</taxon>
    </lineage>
</organism>
<dbReference type="Gene3D" id="3.40.109.10">
    <property type="entry name" value="NADH Oxidase"/>
    <property type="match status" value="1"/>
</dbReference>
<dbReference type="CDD" id="cd02138">
    <property type="entry name" value="TdsD-like"/>
    <property type="match status" value="1"/>
</dbReference>
<gene>
    <name evidence="4" type="ORF">SAMN04488238_12423</name>
</gene>
<dbReference type="PANTHER" id="PTHR43673:SF10">
    <property type="entry name" value="NADH DEHYDROGENASE_NAD(P)H NITROREDUCTASE XCC3605-RELATED"/>
    <property type="match status" value="1"/>
</dbReference>
<feature type="domain" description="Nitroreductase" evidence="3">
    <location>
        <begin position="17"/>
        <end position="59"/>
    </location>
</feature>
<dbReference type="AlphaFoldDB" id="A0A1H3ERU9"/>
<protein>
    <submittedName>
        <fullName evidence="4">Nitroreductase</fullName>
    </submittedName>
</protein>
<dbReference type="InterPro" id="IPR000415">
    <property type="entry name" value="Nitroreductase-like"/>
</dbReference>
<keyword evidence="2" id="KW-0560">Oxidoreductase</keyword>
<dbReference type="EMBL" id="FNOM01000024">
    <property type="protein sequence ID" value="SDX80694.1"/>
    <property type="molecule type" value="Genomic_DNA"/>
</dbReference>
<dbReference type="PANTHER" id="PTHR43673">
    <property type="entry name" value="NAD(P)H NITROREDUCTASE YDGI-RELATED"/>
    <property type="match status" value="1"/>
</dbReference>
<dbReference type="Proteomes" id="UP000198539">
    <property type="component" value="Unassembled WGS sequence"/>
</dbReference>
<sequence length="196" mass="21153">MPEKTARTDHPIHAILASRWSPRAFSSQLLDNETIASMFDAARWSPSANNLQPWAFVYAVRGTQDFDVLCGCLKESNALWACNAAILVLALERPSKPDGSPNAHARYDLGQAVAHMTFQASALGLHVHQMAGFDPARACASLGIPADLLAVTILAIGHLGEPSSLPATLQEKELATRSRNPVSAFVHTGRWPNHVV</sequence>
<evidence type="ECO:0000259" key="3">
    <source>
        <dbReference type="Pfam" id="PF00881"/>
    </source>
</evidence>
<evidence type="ECO:0000256" key="2">
    <source>
        <dbReference type="ARBA" id="ARBA00023002"/>
    </source>
</evidence>
<dbReference type="InterPro" id="IPR029479">
    <property type="entry name" value="Nitroreductase"/>
</dbReference>
<dbReference type="SUPFAM" id="SSF55469">
    <property type="entry name" value="FMN-dependent nitroreductase-like"/>
    <property type="match status" value="1"/>
</dbReference>
<dbReference type="GO" id="GO:0016491">
    <property type="term" value="F:oxidoreductase activity"/>
    <property type="evidence" value="ECO:0007669"/>
    <property type="project" value="UniProtKB-KW"/>
</dbReference>
<name>A0A1H3ERU9_9RHOB</name>
<keyword evidence="5" id="KW-1185">Reference proteome</keyword>
<accession>A0A1H3ERU9</accession>
<evidence type="ECO:0000256" key="1">
    <source>
        <dbReference type="ARBA" id="ARBA00007118"/>
    </source>
</evidence>
<dbReference type="STRING" id="564137.SAMN04488238_12423"/>
<dbReference type="OrthoDB" id="9802510at2"/>
<reference evidence="4 5" key="1">
    <citation type="submission" date="2016-10" db="EMBL/GenBank/DDBJ databases">
        <authorList>
            <person name="de Groot N.N."/>
        </authorList>
    </citation>
    <scope>NUCLEOTIDE SEQUENCE [LARGE SCALE GENOMIC DNA]</scope>
    <source>
        <strain evidence="4 5">CGMCC 1.8894</strain>
    </source>
</reference>